<reference evidence="3" key="1">
    <citation type="submission" date="2016-10" db="EMBL/GenBank/DDBJ databases">
        <authorList>
            <person name="Jeantristanb JTB J.-T."/>
            <person name="Ricardo R."/>
        </authorList>
    </citation>
    <scope>NUCLEOTIDE SEQUENCE [LARGE SCALE GENOMIC DNA]</scope>
</reference>
<dbReference type="EMBL" id="FMWP01000016">
    <property type="protein sequence ID" value="SCZ91721.1"/>
    <property type="molecule type" value="Genomic_DNA"/>
</dbReference>
<proteinExistence type="predicted"/>
<name>A0A2X0LJV0_9BASI</name>
<sequence length="100" mass="11174">MKSVIITGFIVPIFISCTPLYTLLHTEEHRSAHHVLGRSPDYCLVKAVPFPSSRAGPFPFHSYGFTSFTTSAAIGNIPVRIGFKFNNAPHYYSIPFQLPF</sequence>
<evidence type="ECO:0000256" key="1">
    <source>
        <dbReference type="SAM" id="Phobius"/>
    </source>
</evidence>
<protein>
    <submittedName>
        <fullName evidence="2">BZ3500_MvSof-1268-A1-R1_Chr5-1g07629 protein</fullName>
    </submittedName>
</protein>
<organism evidence="2 3">
    <name type="scientific">Microbotryum saponariae</name>
    <dbReference type="NCBI Taxonomy" id="289078"/>
    <lineage>
        <taxon>Eukaryota</taxon>
        <taxon>Fungi</taxon>
        <taxon>Dikarya</taxon>
        <taxon>Basidiomycota</taxon>
        <taxon>Pucciniomycotina</taxon>
        <taxon>Microbotryomycetes</taxon>
        <taxon>Microbotryales</taxon>
        <taxon>Microbotryaceae</taxon>
        <taxon>Microbotryum</taxon>
    </lineage>
</organism>
<keyword evidence="3" id="KW-1185">Reference proteome</keyword>
<accession>A0A2X0LJV0</accession>
<keyword evidence="1" id="KW-0812">Transmembrane</keyword>
<dbReference type="AlphaFoldDB" id="A0A2X0LJV0"/>
<dbReference type="Proteomes" id="UP000249723">
    <property type="component" value="Unassembled WGS sequence"/>
</dbReference>
<keyword evidence="1" id="KW-1133">Transmembrane helix</keyword>
<feature type="transmembrane region" description="Helical" evidence="1">
    <location>
        <begin position="6"/>
        <end position="24"/>
    </location>
</feature>
<gene>
    <name evidence="2" type="ORF">BZ3500_MVSOF-1268-A1-R1_CHR5-1G07629</name>
</gene>
<keyword evidence="1" id="KW-0472">Membrane</keyword>
<dbReference type="PROSITE" id="PS51257">
    <property type="entry name" value="PROKAR_LIPOPROTEIN"/>
    <property type="match status" value="1"/>
</dbReference>
<evidence type="ECO:0000313" key="3">
    <source>
        <dbReference type="Proteomes" id="UP000249723"/>
    </source>
</evidence>
<evidence type="ECO:0000313" key="2">
    <source>
        <dbReference type="EMBL" id="SCZ91721.1"/>
    </source>
</evidence>